<accession>A6FZ30</accession>
<reference evidence="2 3" key="1">
    <citation type="submission" date="2007-06" db="EMBL/GenBank/DDBJ databases">
        <authorList>
            <person name="Shimkets L."/>
            <person name="Ferriera S."/>
            <person name="Johnson J."/>
            <person name="Kravitz S."/>
            <person name="Beeson K."/>
            <person name="Sutton G."/>
            <person name="Rogers Y.-H."/>
            <person name="Friedman R."/>
            <person name="Frazier M."/>
            <person name="Venter J.C."/>
        </authorList>
    </citation>
    <scope>NUCLEOTIDE SEQUENCE [LARGE SCALE GENOMIC DNA]</scope>
    <source>
        <strain evidence="2 3">SIR-1</strain>
    </source>
</reference>
<dbReference type="AlphaFoldDB" id="A6FZ30"/>
<feature type="region of interest" description="Disordered" evidence="1">
    <location>
        <begin position="1114"/>
        <end position="1135"/>
    </location>
</feature>
<dbReference type="Proteomes" id="UP000005801">
    <property type="component" value="Unassembled WGS sequence"/>
</dbReference>
<name>A6FZ30_9BACT</name>
<sequence>MSGLLSALDTTLDNLDLGGVVTDLLGDISGLGDTVNGLDSGSASGIVDALGSPPTPEGLDGVTEISASLTGAVALIPGDTSGPLGPLLTPFASLSAGVDVSISITGVRAAFDAIRELVRLAGSRVASGASPMPEDDERGSLDLAAVRSTLGQAEGALDELVAFVDPSRLLELLAQLGPAGADLQTRWPALPVVGDMLQAFAAVGSWQTLAPAELQARLVTGVGNTATLLTLPRARVVDPALNAARTAARAGEIIGAASTAVTPTLRALGDRLAGGGRLSLEELDSLDAQLDSLEALCDALDDDATGLTTVEDLPNELEREFMRVLRLIEPALDKAALERRVSGVVDAIPAAPAELLGDLVTELEALDLSMITDPLSAVREAIETAVAAAEGALETVRDGLDDLLRPVSEGIEAAVGAIHLDQLQDALGELPGMIEGFVDDEIRTRLTSLKADIESVVDTVAGAVDDFDPGRLKARLEGLVREAASVLQNDQVREVFGTVQVVLEDILSALEGFPEDLRGASEESVALLDQIREVASAIDPGLIPGPVKPPLRQAVDAITDLDITGTVGEPLAEIVETALKEGALPVLEEFEALVDDLAARLEAFRPSSLISDDIEQPFLDLIETLRGFAPSQLLDAIADALADLRAQIHVVEPEELLGPLIELHAQLRGAVEQLDPEVLLAPVEEAIQAAIRSLMESSGFEDAFEGVQGFLQEVDDWVDVLEDCQGVLVHIADRLDRPADVEAEVDQLIAGVVASVGAVDIAALAEPLDRGKEAAEALDHRRIGAQLAPALLDAASRAPDALTSSVCRELIATIRALPHAAIAAMDTHAARTARRRTEALVRVADRLEAAVDPWHGLGPRLERAGRSLEADLRNYALLMEIEGRSVLADFLAPPADIAGLQDQLRDALAESVRLPVLFLQRLFAKLGPYAGGFARGLGDLLGALHGKVDAITGDEGLLGSVNALDQGLDLLRNFDLSPVVDPLRSNLYEPVLGVVDAVNPEPLRAVLQAVKDALEDLLDLANLFDRSTVETLDQTYAAALDKLTELSPRRVLVDAVDPVYEELLAEFLPVLDLPGRIREAVERSSEELPPEIVASLSRVEVAFDALLRALPLQPSGGSGPSVSVSASASASVSTT</sequence>
<dbReference type="RefSeq" id="WP_006969729.1">
    <property type="nucleotide sequence ID" value="NZ_ABCS01000005.1"/>
</dbReference>
<proteinExistence type="predicted"/>
<organism evidence="2 3">
    <name type="scientific">Plesiocystis pacifica SIR-1</name>
    <dbReference type="NCBI Taxonomy" id="391625"/>
    <lineage>
        <taxon>Bacteria</taxon>
        <taxon>Pseudomonadati</taxon>
        <taxon>Myxococcota</taxon>
        <taxon>Polyangia</taxon>
        <taxon>Nannocystales</taxon>
        <taxon>Nannocystaceae</taxon>
        <taxon>Plesiocystis</taxon>
    </lineage>
</organism>
<evidence type="ECO:0000313" key="3">
    <source>
        <dbReference type="Proteomes" id="UP000005801"/>
    </source>
</evidence>
<dbReference type="EMBL" id="ABCS01000005">
    <property type="protein sequence ID" value="EDM81185.1"/>
    <property type="molecule type" value="Genomic_DNA"/>
</dbReference>
<dbReference type="eggNOG" id="COG1196">
    <property type="taxonomic scope" value="Bacteria"/>
</dbReference>
<feature type="compositionally biased region" description="Low complexity" evidence="1">
    <location>
        <begin position="1120"/>
        <end position="1135"/>
    </location>
</feature>
<gene>
    <name evidence="2" type="ORF">PPSIR1_30255</name>
</gene>
<evidence type="ECO:0000313" key="2">
    <source>
        <dbReference type="EMBL" id="EDM81185.1"/>
    </source>
</evidence>
<keyword evidence="3" id="KW-1185">Reference proteome</keyword>
<protein>
    <submittedName>
        <fullName evidence="2">Uncharacterized protein</fullName>
    </submittedName>
</protein>
<evidence type="ECO:0000256" key="1">
    <source>
        <dbReference type="SAM" id="MobiDB-lite"/>
    </source>
</evidence>
<dbReference type="STRING" id="391625.PPSIR1_30255"/>
<comment type="caution">
    <text evidence="2">The sequence shown here is derived from an EMBL/GenBank/DDBJ whole genome shotgun (WGS) entry which is preliminary data.</text>
</comment>